<protein>
    <submittedName>
        <fullName evidence="2">Uncharacterized protein</fullName>
    </submittedName>
</protein>
<reference evidence="2" key="2">
    <citation type="submission" date="2017-11" db="EMBL/GenBank/DDBJ databases">
        <title>Coralsnake Venomics: Analyses of Venom Gland Transcriptomes and Proteomes of Six Brazilian Taxa.</title>
        <authorList>
            <person name="Aird S.D."/>
            <person name="Jorge da Silva N."/>
            <person name="Qiu L."/>
            <person name="Villar-Briones A."/>
            <person name="Aparecida-Saddi V."/>
            <person name="Campos-Telles M.P."/>
            <person name="Grau M."/>
            <person name="Mikheyev A.S."/>
        </authorList>
    </citation>
    <scope>NUCLEOTIDE SEQUENCE</scope>
    <source>
        <tissue evidence="2">Venom_gland</tissue>
    </source>
</reference>
<accession>A0A2D4NYR7</accession>
<evidence type="ECO:0000313" key="2">
    <source>
        <dbReference type="EMBL" id="LAB50871.1"/>
    </source>
</evidence>
<organism evidence="2">
    <name type="scientific">Micrurus surinamensis</name>
    <name type="common">Surinam coral snake</name>
    <dbReference type="NCBI Taxonomy" id="129470"/>
    <lineage>
        <taxon>Eukaryota</taxon>
        <taxon>Metazoa</taxon>
        <taxon>Chordata</taxon>
        <taxon>Craniata</taxon>
        <taxon>Vertebrata</taxon>
        <taxon>Euteleostomi</taxon>
        <taxon>Lepidosauria</taxon>
        <taxon>Squamata</taxon>
        <taxon>Bifurcata</taxon>
        <taxon>Unidentata</taxon>
        <taxon>Episquamata</taxon>
        <taxon>Toxicofera</taxon>
        <taxon>Serpentes</taxon>
        <taxon>Colubroidea</taxon>
        <taxon>Elapidae</taxon>
        <taxon>Elapinae</taxon>
        <taxon>Micrurus</taxon>
    </lineage>
</organism>
<proteinExistence type="predicted"/>
<feature type="region of interest" description="Disordered" evidence="1">
    <location>
        <begin position="30"/>
        <end position="62"/>
    </location>
</feature>
<sequence length="99" mass="11176">MELKYSLQFRHITADGVTIQISSRACLKSADSSQEVRDNPNIFQESENAKLDSQPVQESRSRITSWNTEQLFPIKTKSIAAIISICILTPYPLPSEEPH</sequence>
<dbReference type="AlphaFoldDB" id="A0A2D4NYR7"/>
<evidence type="ECO:0000256" key="1">
    <source>
        <dbReference type="SAM" id="MobiDB-lite"/>
    </source>
</evidence>
<dbReference type="EMBL" id="IACN01034232">
    <property type="protein sequence ID" value="LAB50871.1"/>
    <property type="molecule type" value="Transcribed_RNA"/>
</dbReference>
<reference evidence="2" key="1">
    <citation type="submission" date="2017-07" db="EMBL/GenBank/DDBJ databases">
        <authorList>
            <person name="Mikheyev A."/>
            <person name="Grau M."/>
        </authorList>
    </citation>
    <scope>NUCLEOTIDE SEQUENCE</scope>
    <source>
        <tissue evidence="2">Venom_gland</tissue>
    </source>
</reference>
<name>A0A2D4NYR7_MICSU</name>